<dbReference type="RefSeq" id="WP_340340079.1">
    <property type="nucleotide sequence ID" value="NZ_JBBKZS010000055.1"/>
</dbReference>
<accession>A0ABU8XKC5</accession>
<gene>
    <name evidence="1" type="ORF">WKW79_36315</name>
</gene>
<organism evidence="1 2">
    <name type="scientific">Variovorax robiniae</name>
    <dbReference type="NCBI Taxonomy" id="1836199"/>
    <lineage>
        <taxon>Bacteria</taxon>
        <taxon>Pseudomonadati</taxon>
        <taxon>Pseudomonadota</taxon>
        <taxon>Betaproteobacteria</taxon>
        <taxon>Burkholderiales</taxon>
        <taxon>Comamonadaceae</taxon>
        <taxon>Variovorax</taxon>
    </lineage>
</organism>
<comment type="caution">
    <text evidence="1">The sequence shown here is derived from an EMBL/GenBank/DDBJ whole genome shotgun (WGS) entry which is preliminary data.</text>
</comment>
<protein>
    <submittedName>
        <fullName evidence="1">Uncharacterized protein</fullName>
    </submittedName>
</protein>
<sequence>MTRFIGQVLGFEAAGQRQPAMTITDVDVARVLEDVLDDSRTAYPGMTIVHDVPGSLGMPADADRLAQLFSISSATRGSMAFRANPLQRR</sequence>
<keyword evidence="2" id="KW-1185">Reference proteome</keyword>
<reference evidence="1 2" key="1">
    <citation type="submission" date="2024-03" db="EMBL/GenBank/DDBJ databases">
        <title>Novel species of the genus Variovorax.</title>
        <authorList>
            <person name="Liu Q."/>
            <person name="Xin Y.-H."/>
        </authorList>
    </citation>
    <scope>NUCLEOTIDE SEQUENCE [LARGE SCALE GENOMIC DNA]</scope>
    <source>
        <strain evidence="1 2">KACC 18901</strain>
    </source>
</reference>
<proteinExistence type="predicted"/>
<evidence type="ECO:0000313" key="1">
    <source>
        <dbReference type="EMBL" id="MEJ8860049.1"/>
    </source>
</evidence>
<evidence type="ECO:0000313" key="2">
    <source>
        <dbReference type="Proteomes" id="UP001367030"/>
    </source>
</evidence>
<dbReference type="Proteomes" id="UP001367030">
    <property type="component" value="Unassembled WGS sequence"/>
</dbReference>
<name>A0ABU8XKC5_9BURK</name>
<dbReference type="EMBL" id="JBBKZS010000055">
    <property type="protein sequence ID" value="MEJ8860049.1"/>
    <property type="molecule type" value="Genomic_DNA"/>
</dbReference>